<dbReference type="AlphaFoldDB" id="A0A6C0JNL3"/>
<proteinExistence type="predicted"/>
<evidence type="ECO:0000313" key="1">
    <source>
        <dbReference type="EMBL" id="QHU05468.1"/>
    </source>
</evidence>
<accession>A0A6C0JNL3</accession>
<sequence length="53" mass="6052">MLGKRDHMNPSYTEVIPFILEHWNVVMTVARVAPKIQSMINNEPIATTESIID</sequence>
<organism evidence="1">
    <name type="scientific">viral metagenome</name>
    <dbReference type="NCBI Taxonomy" id="1070528"/>
    <lineage>
        <taxon>unclassified sequences</taxon>
        <taxon>metagenomes</taxon>
        <taxon>organismal metagenomes</taxon>
    </lineage>
</organism>
<protein>
    <submittedName>
        <fullName evidence="1">Uncharacterized protein</fullName>
    </submittedName>
</protein>
<dbReference type="EMBL" id="MN740415">
    <property type="protein sequence ID" value="QHU05468.1"/>
    <property type="molecule type" value="Genomic_DNA"/>
</dbReference>
<name>A0A6C0JNL3_9ZZZZ</name>
<reference evidence="1" key="1">
    <citation type="journal article" date="2020" name="Nature">
        <title>Giant virus diversity and host interactions through global metagenomics.</title>
        <authorList>
            <person name="Schulz F."/>
            <person name="Roux S."/>
            <person name="Paez-Espino D."/>
            <person name="Jungbluth S."/>
            <person name="Walsh D.A."/>
            <person name="Denef V.J."/>
            <person name="McMahon K.D."/>
            <person name="Konstantinidis K.T."/>
            <person name="Eloe-Fadrosh E.A."/>
            <person name="Kyrpides N.C."/>
            <person name="Woyke T."/>
        </authorList>
    </citation>
    <scope>NUCLEOTIDE SEQUENCE</scope>
    <source>
        <strain evidence="1">GVMAG-M-3300027734-16</strain>
    </source>
</reference>